<feature type="transmembrane region" description="Helical" evidence="9">
    <location>
        <begin position="315"/>
        <end position="337"/>
    </location>
</feature>
<dbReference type="AlphaFoldDB" id="A0AAN8P3W6"/>
<dbReference type="EMBL" id="JAWJWE010000004">
    <property type="protein sequence ID" value="KAK6636548.1"/>
    <property type="molecule type" value="Genomic_DNA"/>
</dbReference>
<dbReference type="SUPFAM" id="SSF81324">
    <property type="entry name" value="Voltage-gated potassium channels"/>
    <property type="match status" value="2"/>
</dbReference>
<sequence length="439" mass="49938">MDTKLYPPYDSYHTNPGPVNQIQSCKGKNKCVHNSAYYLQVLFSNIGICALLIGYTFLGSFIFLTIEGRSGIETRNLINEKQASLKNKLNKTQFPYWKQSTDEFRMKTVENIWEITAALNILYHENWTRLAGQEISRFQDELIQKLSEEILNGNGNPIEKAYQTDWNFSRAFLYSLTILTTIGYSGLSPRTLLGKVVTIIYAVIGIPLTLLYLSSVGSILSRCARGVCSRALCCCLCSNCGYCCYDEKRMQEKERRMKRKRELEELQQRQQLQEPMYFHSSSSVAGFTKSINGPSTFAEVKEIEDDWHLRSTGSILAPLGLCLLIMLTYIILGSIMFVKLESWPFLDCCYFCFMSLSTINLTDVIIFKKNIKNTTVWLCSVYILTGLALTAMCFKILHEELLKRLKQQLMSGLNANKGFNTKITSSLTEESGPDLYSSS</sequence>
<organism evidence="11 12">
    <name type="scientific">Polyplax serrata</name>
    <name type="common">Common mouse louse</name>
    <dbReference type="NCBI Taxonomy" id="468196"/>
    <lineage>
        <taxon>Eukaryota</taxon>
        <taxon>Metazoa</taxon>
        <taxon>Ecdysozoa</taxon>
        <taxon>Arthropoda</taxon>
        <taxon>Hexapoda</taxon>
        <taxon>Insecta</taxon>
        <taxon>Pterygota</taxon>
        <taxon>Neoptera</taxon>
        <taxon>Paraneoptera</taxon>
        <taxon>Psocodea</taxon>
        <taxon>Troctomorpha</taxon>
        <taxon>Phthiraptera</taxon>
        <taxon>Anoplura</taxon>
        <taxon>Polyplacidae</taxon>
        <taxon>Polyplax</taxon>
    </lineage>
</organism>
<feature type="transmembrane region" description="Helical" evidence="9">
    <location>
        <begin position="374"/>
        <end position="397"/>
    </location>
</feature>
<evidence type="ECO:0000256" key="5">
    <source>
        <dbReference type="ARBA" id="ARBA00023065"/>
    </source>
</evidence>
<name>A0AAN8P3W6_POLSC</name>
<dbReference type="GO" id="GO:0030322">
    <property type="term" value="P:stabilization of membrane potential"/>
    <property type="evidence" value="ECO:0007669"/>
    <property type="project" value="TreeGrafter"/>
</dbReference>
<feature type="domain" description="Potassium channel" evidence="10">
    <location>
        <begin position="325"/>
        <end position="399"/>
    </location>
</feature>
<evidence type="ECO:0000256" key="2">
    <source>
        <dbReference type="ARBA" id="ARBA00022448"/>
    </source>
</evidence>
<protein>
    <recommendedName>
        <fullName evidence="10">Potassium channel domain-containing protein</fullName>
    </recommendedName>
</protein>
<gene>
    <name evidence="11" type="ORF">RUM43_010210</name>
</gene>
<dbReference type="Gene3D" id="1.10.287.70">
    <property type="match status" value="1"/>
</dbReference>
<evidence type="ECO:0000259" key="10">
    <source>
        <dbReference type="Pfam" id="PF07885"/>
    </source>
</evidence>
<dbReference type="GO" id="GO:0005886">
    <property type="term" value="C:plasma membrane"/>
    <property type="evidence" value="ECO:0007669"/>
    <property type="project" value="TreeGrafter"/>
</dbReference>
<evidence type="ECO:0000313" key="11">
    <source>
        <dbReference type="EMBL" id="KAK6636548.1"/>
    </source>
</evidence>
<feature type="transmembrane region" description="Helical" evidence="9">
    <location>
        <begin position="171"/>
        <end position="187"/>
    </location>
</feature>
<dbReference type="InterPro" id="IPR003280">
    <property type="entry name" value="2pore_dom_K_chnl"/>
</dbReference>
<dbReference type="GO" id="GO:0022841">
    <property type="term" value="F:potassium ion leak channel activity"/>
    <property type="evidence" value="ECO:0007669"/>
    <property type="project" value="TreeGrafter"/>
</dbReference>
<keyword evidence="5 8" id="KW-0406">Ion transport</keyword>
<keyword evidence="4 9" id="KW-1133">Transmembrane helix</keyword>
<keyword evidence="3 8" id="KW-0812">Transmembrane</keyword>
<dbReference type="PANTHER" id="PTHR11003">
    <property type="entry name" value="POTASSIUM CHANNEL, SUBFAMILY K"/>
    <property type="match status" value="1"/>
</dbReference>
<reference evidence="11 12" key="1">
    <citation type="submission" date="2023-10" db="EMBL/GenBank/DDBJ databases">
        <title>Genomes of two closely related lineages of the louse Polyplax serrata with different host specificities.</title>
        <authorList>
            <person name="Martinu J."/>
            <person name="Tarabai H."/>
            <person name="Stefka J."/>
            <person name="Hypsa V."/>
        </authorList>
    </citation>
    <scope>NUCLEOTIDE SEQUENCE [LARGE SCALE GENOMIC DNA]</scope>
    <source>
        <strain evidence="11">HR10_N</strain>
    </source>
</reference>
<dbReference type="InterPro" id="IPR013099">
    <property type="entry name" value="K_chnl_dom"/>
</dbReference>
<keyword evidence="6 9" id="KW-0472">Membrane</keyword>
<dbReference type="Proteomes" id="UP001372834">
    <property type="component" value="Unassembled WGS sequence"/>
</dbReference>
<evidence type="ECO:0000256" key="3">
    <source>
        <dbReference type="ARBA" id="ARBA00022692"/>
    </source>
</evidence>
<dbReference type="Pfam" id="PF07885">
    <property type="entry name" value="Ion_trans_2"/>
    <property type="match status" value="2"/>
</dbReference>
<comment type="similarity">
    <text evidence="8">Belongs to the two pore domain potassium channel (TC 1.A.1.8) family.</text>
</comment>
<dbReference type="PANTHER" id="PTHR11003:SF257">
    <property type="entry name" value="POTASSIUM CHANNEL DOMAIN-CONTAINING PROTEIN"/>
    <property type="match status" value="1"/>
</dbReference>
<keyword evidence="7 8" id="KW-0407">Ion channel</keyword>
<evidence type="ECO:0000256" key="1">
    <source>
        <dbReference type="ARBA" id="ARBA00004141"/>
    </source>
</evidence>
<dbReference type="GO" id="GO:0015271">
    <property type="term" value="F:outward rectifier potassium channel activity"/>
    <property type="evidence" value="ECO:0007669"/>
    <property type="project" value="TreeGrafter"/>
</dbReference>
<evidence type="ECO:0000256" key="4">
    <source>
        <dbReference type="ARBA" id="ARBA00022989"/>
    </source>
</evidence>
<accession>A0AAN8P3W6</accession>
<feature type="transmembrane region" description="Helical" evidence="9">
    <location>
        <begin position="199"/>
        <end position="220"/>
    </location>
</feature>
<dbReference type="PRINTS" id="PR01333">
    <property type="entry name" value="2POREKCHANEL"/>
</dbReference>
<evidence type="ECO:0000256" key="8">
    <source>
        <dbReference type="RuleBase" id="RU003857"/>
    </source>
</evidence>
<feature type="domain" description="Potassium channel" evidence="10">
    <location>
        <begin position="165"/>
        <end position="221"/>
    </location>
</feature>
<evidence type="ECO:0000256" key="6">
    <source>
        <dbReference type="ARBA" id="ARBA00023136"/>
    </source>
</evidence>
<proteinExistence type="inferred from homology"/>
<evidence type="ECO:0000256" key="7">
    <source>
        <dbReference type="ARBA" id="ARBA00023303"/>
    </source>
</evidence>
<evidence type="ECO:0000256" key="9">
    <source>
        <dbReference type="SAM" id="Phobius"/>
    </source>
</evidence>
<comment type="subcellular location">
    <subcellularLocation>
        <location evidence="1">Membrane</location>
        <topology evidence="1">Multi-pass membrane protein</topology>
    </subcellularLocation>
</comment>
<feature type="transmembrane region" description="Helical" evidence="9">
    <location>
        <begin position="42"/>
        <end position="66"/>
    </location>
</feature>
<comment type="caution">
    <text evidence="11">The sequence shown here is derived from an EMBL/GenBank/DDBJ whole genome shotgun (WGS) entry which is preliminary data.</text>
</comment>
<evidence type="ECO:0000313" key="12">
    <source>
        <dbReference type="Proteomes" id="UP001372834"/>
    </source>
</evidence>
<keyword evidence="2 8" id="KW-0813">Transport</keyword>